<dbReference type="Proteomes" id="UP000230392">
    <property type="component" value="Unassembled WGS sequence"/>
</dbReference>
<evidence type="ECO:0008006" key="3">
    <source>
        <dbReference type="Google" id="ProtNLM"/>
    </source>
</evidence>
<protein>
    <recommendedName>
        <fullName evidence="3">CRISPR-associated protein Cas6</fullName>
    </recommendedName>
</protein>
<organism evidence="1 2">
    <name type="scientific">bacterium (Candidatus Ratteibacteria) CG23_combo_of_CG06-09_8_20_14_all_48_7</name>
    <dbReference type="NCBI Taxonomy" id="2014292"/>
    <lineage>
        <taxon>Bacteria</taxon>
        <taxon>Candidatus Ratteibacteria</taxon>
    </lineage>
</organism>
<accession>A0A2G9Y926</accession>
<evidence type="ECO:0000313" key="2">
    <source>
        <dbReference type="Proteomes" id="UP000230392"/>
    </source>
</evidence>
<dbReference type="AlphaFoldDB" id="A0A2G9Y926"/>
<comment type="caution">
    <text evidence="1">The sequence shown here is derived from an EMBL/GenBank/DDBJ whole genome shotgun (WGS) entry which is preliminary data.</text>
</comment>
<sequence length="203" mass="23644">MKNDFPYPDFTFNLYTFNLTAQEDLFLPSYKGATFRGAFGYALRKTICTLPGKICQECLLHTTCVYPYIFEPSPETFKINVPKRFQDLPRPFVLRPPRTKSRRILKSSPFNFELVLVGKTTDYLPYFIFTFNELGKFGLGKKRGKFDLIYVTDSVGNQIYDYKTHVIKDTGKVLSWKELVSEWKSPITLNFINPTRLKEEGKL</sequence>
<name>A0A2G9Y926_9BACT</name>
<evidence type="ECO:0000313" key="1">
    <source>
        <dbReference type="EMBL" id="PIP15700.1"/>
    </source>
</evidence>
<proteinExistence type="predicted"/>
<gene>
    <name evidence="1" type="ORF">COX46_05220</name>
</gene>
<feature type="non-terminal residue" evidence="1">
    <location>
        <position position="203"/>
    </location>
</feature>
<dbReference type="EMBL" id="PCRF01000253">
    <property type="protein sequence ID" value="PIP15700.1"/>
    <property type="molecule type" value="Genomic_DNA"/>
</dbReference>
<reference evidence="1 2" key="1">
    <citation type="submission" date="2017-09" db="EMBL/GenBank/DDBJ databases">
        <title>Depth-based differentiation of microbial function through sediment-hosted aquifers and enrichment of novel symbionts in the deep terrestrial subsurface.</title>
        <authorList>
            <person name="Probst A.J."/>
            <person name="Ladd B."/>
            <person name="Jarett J.K."/>
            <person name="Geller-Mcgrath D.E."/>
            <person name="Sieber C.M."/>
            <person name="Emerson J.B."/>
            <person name="Anantharaman K."/>
            <person name="Thomas B.C."/>
            <person name="Malmstrom R."/>
            <person name="Stieglmeier M."/>
            <person name="Klingl A."/>
            <person name="Woyke T."/>
            <person name="Ryan C.M."/>
            <person name="Banfield J.F."/>
        </authorList>
    </citation>
    <scope>NUCLEOTIDE SEQUENCE [LARGE SCALE GENOMIC DNA]</scope>
    <source>
        <strain evidence="1">CG23_combo_of_CG06-09_8_20_14_all_48_7</strain>
    </source>
</reference>